<dbReference type="NCBIfam" id="TIGR02460">
    <property type="entry name" value="osmo_MPGsynth"/>
    <property type="match status" value="1"/>
</dbReference>
<dbReference type="HOGENOM" id="CLU_028916_0_0_2"/>
<dbReference type="GO" id="GO:0005737">
    <property type="term" value="C:cytoplasm"/>
    <property type="evidence" value="ECO:0007669"/>
    <property type="project" value="InterPro"/>
</dbReference>
<dbReference type="eggNOG" id="arCOG04158">
    <property type="taxonomic scope" value="Archaea"/>
</dbReference>
<reference evidence="3" key="1">
    <citation type="journal article" date="2009" name="BMC Genomics">
        <title>The complete genome sequence of Staphylothermus marinus reveals differences in sulfur metabolism among heterotrophic Crenarchaeota.</title>
        <authorList>
            <person name="Anderson I.J."/>
            <person name="Dharmarajan L."/>
            <person name="Rodriguez J."/>
            <person name="Hooper S."/>
            <person name="Porat I."/>
            <person name="Ulrich L.E."/>
            <person name="Elkins J.G."/>
            <person name="Mavromatis K."/>
            <person name="Sun H."/>
            <person name="Land M."/>
            <person name="Lapidus A."/>
            <person name="Lucas S."/>
            <person name="Barry K."/>
            <person name="Huber H."/>
            <person name="Zhulin I.B."/>
            <person name="Whitman W.B."/>
            <person name="Mukhopadhyay B."/>
            <person name="Woese C."/>
            <person name="Bristow J."/>
            <person name="Kyrpides N."/>
        </authorList>
    </citation>
    <scope>NUCLEOTIDE SEQUENCE [LARGE SCALE GENOMIC DNA]</scope>
    <source>
        <strain evidence="3">ATCC 43588 / DSM 3639 / JCM 9404 / F1</strain>
    </source>
</reference>
<dbReference type="EC" id="2.4.1.217" evidence="1"/>
<dbReference type="KEGG" id="smr:Smar_0498"/>
<sequence>MRVEMPRYMERFGAVRFYDVQRVLELSGGKTSDFGGEVPGTINVSSSDIEEIEANMTIIVPVKNENPKVLEGVLSGIPHDAFVVVVSNSKREPIDKYRIELDTLFQFYRLTRRPLMVVHQKDPVLGQALKEAGYPYIVGDNGYVKDGKGEGMIVGLLLAKYLGRKYVGFIDSDNYIPGAVNEYVHIYAAGFYMAKSPFAMVRIKWPYKTKFVGKRFYFRRRGRVSEITNRYMNLLVASITKFETDIIKTSNAGEHAMTLELVDRIGYSSGFSIEPYQIVYMLEEYTGLKQTRFPEVMKNTIEIFQIEPRNPHIHEEREETHIPEMIKQSLATIYHSRLADEFLKNRIREELLARRAISRDEEIPEPVKYPPLIEADARKIFKILEESSETLIMKEY</sequence>
<dbReference type="OrthoDB" id="9468at2157"/>
<evidence type="ECO:0000313" key="3">
    <source>
        <dbReference type="Proteomes" id="UP000000254"/>
    </source>
</evidence>
<keyword evidence="3" id="KW-1185">Reference proteome</keyword>
<reference evidence="2 3" key="2">
    <citation type="journal article" date="2009" name="Stand. Genomic Sci.">
        <title>Complete genome sequence of Staphylothermus marinus Stetter and Fiala 1986 type strain F1.</title>
        <authorList>
            <person name="Anderson I.J."/>
            <person name="Sun H."/>
            <person name="Lapidus A."/>
            <person name="Copeland A."/>
            <person name="Glavina Del Rio T."/>
            <person name="Tice H."/>
            <person name="Dalin E."/>
            <person name="Lucas S."/>
            <person name="Barry K."/>
            <person name="Land M."/>
            <person name="Richardson P."/>
            <person name="Huber H."/>
            <person name="Kyrpides N.C."/>
        </authorList>
    </citation>
    <scope>NUCLEOTIDE SEQUENCE [LARGE SCALE GENOMIC DNA]</scope>
    <source>
        <strain evidence="3">ATCC 43588 / DSM 3639 / JCM 9404 / F1</strain>
    </source>
</reference>
<evidence type="ECO:0000256" key="1">
    <source>
        <dbReference type="NCBIfam" id="TIGR02460"/>
    </source>
</evidence>
<dbReference type="CAZy" id="GT55">
    <property type="family name" value="Glycosyltransferase Family 55"/>
</dbReference>
<dbReference type="Proteomes" id="UP000000254">
    <property type="component" value="Chromosome"/>
</dbReference>
<dbReference type="GeneID" id="4907284"/>
<dbReference type="GO" id="GO:0050504">
    <property type="term" value="F:mannosyl-3-phosphoglycerate synthase activity"/>
    <property type="evidence" value="ECO:0007669"/>
    <property type="project" value="UniProtKB-UniRule"/>
</dbReference>
<dbReference type="Pfam" id="PF09488">
    <property type="entry name" value="Osmo_MPGsynth"/>
    <property type="match status" value="1"/>
</dbReference>
<dbReference type="EMBL" id="CP000575">
    <property type="protein sequence ID" value="ABN69606.1"/>
    <property type="molecule type" value="Genomic_DNA"/>
</dbReference>
<keyword evidence="2" id="KW-0808">Transferase</keyword>
<evidence type="ECO:0000313" key="2">
    <source>
        <dbReference type="EMBL" id="ABN69606.1"/>
    </source>
</evidence>
<dbReference type="AlphaFoldDB" id="A3DLU6"/>
<dbReference type="GO" id="GO:0051479">
    <property type="term" value="P:mannosylglycerate biosynthetic process"/>
    <property type="evidence" value="ECO:0007669"/>
    <property type="project" value="InterPro"/>
</dbReference>
<dbReference type="InterPro" id="IPR012812">
    <property type="entry name" value="Osmo_MPG_synth"/>
</dbReference>
<dbReference type="SUPFAM" id="SSF53448">
    <property type="entry name" value="Nucleotide-diphospho-sugar transferases"/>
    <property type="match status" value="1"/>
</dbReference>
<dbReference type="InterPro" id="IPR029044">
    <property type="entry name" value="Nucleotide-diphossugar_trans"/>
</dbReference>
<dbReference type="STRING" id="399550.Smar_0498"/>
<proteinExistence type="predicted"/>
<gene>
    <name evidence="2" type="ordered locus">Smar_0498</name>
</gene>
<accession>A3DLU6</accession>
<dbReference type="RefSeq" id="WP_011838797.1">
    <property type="nucleotide sequence ID" value="NC_009033.1"/>
</dbReference>
<name>A3DLU6_STAMF</name>
<dbReference type="Gene3D" id="3.90.550.10">
    <property type="entry name" value="Spore Coat Polysaccharide Biosynthesis Protein SpsA, Chain A"/>
    <property type="match status" value="1"/>
</dbReference>
<organism evidence="2 3">
    <name type="scientific">Staphylothermus marinus (strain ATCC 43588 / DSM 3639 / JCM 9404 / F1)</name>
    <dbReference type="NCBI Taxonomy" id="399550"/>
    <lineage>
        <taxon>Archaea</taxon>
        <taxon>Thermoproteota</taxon>
        <taxon>Thermoprotei</taxon>
        <taxon>Desulfurococcales</taxon>
        <taxon>Desulfurococcaceae</taxon>
        <taxon>Staphylothermus</taxon>
    </lineage>
</organism>
<keyword evidence="2" id="KW-0328">Glycosyltransferase</keyword>
<protein>
    <recommendedName>
        <fullName evidence="1">Mannosyl-3-phosphoglycerate synthase</fullName>
        <ecNumber evidence="1">2.4.1.217</ecNumber>
    </recommendedName>
</protein>